<dbReference type="EMBL" id="MN740926">
    <property type="protein sequence ID" value="QHU18297.1"/>
    <property type="molecule type" value="Genomic_DNA"/>
</dbReference>
<name>A0A6C0KNJ1_9ZZZZ</name>
<feature type="domain" description="HNH nuclease" evidence="1">
    <location>
        <begin position="238"/>
        <end position="287"/>
    </location>
</feature>
<feature type="domain" description="HNH nuclease" evidence="1">
    <location>
        <begin position="350"/>
        <end position="397"/>
    </location>
</feature>
<dbReference type="Gene3D" id="1.10.30.50">
    <property type="match status" value="1"/>
</dbReference>
<proteinExistence type="predicted"/>
<dbReference type="Gene3D" id="3.30.40.220">
    <property type="match status" value="1"/>
</dbReference>
<accession>A0A6C0KNJ1</accession>
<dbReference type="SMART" id="SM00507">
    <property type="entry name" value="HNHc"/>
    <property type="match status" value="2"/>
</dbReference>
<evidence type="ECO:0000313" key="2">
    <source>
        <dbReference type="EMBL" id="QHU18297.1"/>
    </source>
</evidence>
<organism evidence="2">
    <name type="scientific">viral metagenome</name>
    <dbReference type="NCBI Taxonomy" id="1070528"/>
    <lineage>
        <taxon>unclassified sequences</taxon>
        <taxon>metagenomes</taxon>
        <taxon>organismal metagenomes</taxon>
    </lineage>
</organism>
<evidence type="ECO:0000259" key="1">
    <source>
        <dbReference type="SMART" id="SM00507"/>
    </source>
</evidence>
<sequence length="515" mass="61247">METCKAIVQEGKRRGEKCQFPPNEKSLYCGRHIRNKEYDEGVQKGIRWCRFFFRGCNSEISESESSCKLCKEKLCKKTLSCSHEGCPFKIKEGKFCKKHERDIYRLEQVEKSIKFCDIQRGCFTVVTDFKTCKECLEKNRVTDNKRYKNKKELIVAEQESRSSKRTCIGCTKEFEPFHTRYSKESLSCKECLEKQKEQDDKRERERNYKEEKMRNLESHYKNHITKSLKRGYGDFELNFEEFTNHIKNPCYYCKYQKERETNGIDRVNNDLGYTKENCVTSCWKCNRMKHFYHPEFFLSKCKIITKELIPDKQFYKKWNIYYTRSNYRNYTNYKKHAEEERSLLFELSQSQWDWLTRSACYLCGYQDAHGIGIDRIDNTIRKYTIENCRPCCGSCNNMKNDLSLSDLIEQCKLISETWETGSFSTIPISKNPLKQAESKGHIINASLRKHWKADGLYYAILSNNAEPFLESNKEIFTEKEFKEVCETAKLSQKDKAIEDIKKLLVKLKKRKVRLV</sequence>
<dbReference type="AlphaFoldDB" id="A0A6C0KNJ1"/>
<reference evidence="2" key="1">
    <citation type="journal article" date="2020" name="Nature">
        <title>Giant virus diversity and host interactions through global metagenomics.</title>
        <authorList>
            <person name="Schulz F."/>
            <person name="Roux S."/>
            <person name="Paez-Espino D."/>
            <person name="Jungbluth S."/>
            <person name="Walsh D.A."/>
            <person name="Denef V.J."/>
            <person name="McMahon K.D."/>
            <person name="Konstantinidis K.T."/>
            <person name="Eloe-Fadrosh E.A."/>
            <person name="Kyrpides N.C."/>
            <person name="Woyke T."/>
        </authorList>
    </citation>
    <scope>NUCLEOTIDE SEQUENCE</scope>
    <source>
        <strain evidence="2">GVMAG-S-3300013006-138</strain>
    </source>
</reference>
<dbReference type="InterPro" id="IPR003615">
    <property type="entry name" value="HNH_nuc"/>
</dbReference>
<protein>
    <recommendedName>
        <fullName evidence="1">HNH nuclease domain-containing protein</fullName>
    </recommendedName>
</protein>